<protein>
    <submittedName>
        <fullName evidence="1">Uncharacterized protein</fullName>
    </submittedName>
</protein>
<name>A0AAV4U2U6_CAEEX</name>
<evidence type="ECO:0000313" key="1">
    <source>
        <dbReference type="EMBL" id="GIY51987.1"/>
    </source>
</evidence>
<keyword evidence="2" id="KW-1185">Reference proteome</keyword>
<reference evidence="1 2" key="1">
    <citation type="submission" date="2021-06" db="EMBL/GenBank/DDBJ databases">
        <title>Caerostris extrusa draft genome.</title>
        <authorList>
            <person name="Kono N."/>
            <person name="Arakawa K."/>
        </authorList>
    </citation>
    <scope>NUCLEOTIDE SEQUENCE [LARGE SCALE GENOMIC DNA]</scope>
</reference>
<sequence length="424" mass="48068">MLSPYALWKIRLVQSVSDVTFRTLETYRDQVDVELEGYGSYVVKSDMVRSIDDVYEAAEYAELDESTDSYTDDCASPRRRQTRSIEQVEGVSNYYTISNAGNGLPSPINYVCNSIKVFFSSVIISYLGRIFVSKTIAENNGLNYFHEMPGSLQDLKISSAIATTKTNERNIMDEVSPQRISLAIPTIKPNEQISSAIPTIETNEQISSAIPTVETNEQISLAIPTIEINERNSMDEVSSQRITSDVFMKNTDMGNAIENNMVGSKTSQNLPFLPKREASLTIAKELKTSSNFNAKSNCLRKFLLNGQREVRNVRFLESLEINSSLLLADLICRSVTEVKYKSAIHESLLSPHDVVERKISEAIIQDEADLQQKFHLLLSEMGNKEENSWFRKIKSCMKSAFNFFHLKKEEEKEEDFICDIKNLF</sequence>
<accession>A0AAV4U2U6</accession>
<organism evidence="1 2">
    <name type="scientific">Caerostris extrusa</name>
    <name type="common">Bark spider</name>
    <name type="synonym">Caerostris bankana</name>
    <dbReference type="NCBI Taxonomy" id="172846"/>
    <lineage>
        <taxon>Eukaryota</taxon>
        <taxon>Metazoa</taxon>
        <taxon>Ecdysozoa</taxon>
        <taxon>Arthropoda</taxon>
        <taxon>Chelicerata</taxon>
        <taxon>Arachnida</taxon>
        <taxon>Araneae</taxon>
        <taxon>Araneomorphae</taxon>
        <taxon>Entelegynae</taxon>
        <taxon>Araneoidea</taxon>
        <taxon>Araneidae</taxon>
        <taxon>Caerostris</taxon>
    </lineage>
</organism>
<gene>
    <name evidence="1" type="primary">AVEN_12449_2</name>
    <name evidence="1" type="ORF">CEXT_422411</name>
</gene>
<dbReference type="Proteomes" id="UP001054945">
    <property type="component" value="Unassembled WGS sequence"/>
</dbReference>
<proteinExistence type="predicted"/>
<comment type="caution">
    <text evidence="1">The sequence shown here is derived from an EMBL/GenBank/DDBJ whole genome shotgun (WGS) entry which is preliminary data.</text>
</comment>
<evidence type="ECO:0000313" key="2">
    <source>
        <dbReference type="Proteomes" id="UP001054945"/>
    </source>
</evidence>
<dbReference type="AlphaFoldDB" id="A0AAV4U2U6"/>
<dbReference type="EMBL" id="BPLR01012183">
    <property type="protein sequence ID" value="GIY51987.1"/>
    <property type="molecule type" value="Genomic_DNA"/>
</dbReference>